<dbReference type="KEGG" id="lgi:LOTGIDRAFT_104342"/>
<dbReference type="PANTHER" id="PTHR33875:SF2">
    <property type="entry name" value="ACR183CP"/>
    <property type="match status" value="1"/>
</dbReference>
<dbReference type="SUPFAM" id="SSF52833">
    <property type="entry name" value="Thioredoxin-like"/>
    <property type="match status" value="1"/>
</dbReference>
<dbReference type="Gene3D" id="3.40.30.10">
    <property type="entry name" value="Glutaredoxin"/>
    <property type="match status" value="1"/>
</dbReference>
<dbReference type="Pfam" id="PF13462">
    <property type="entry name" value="Thioredoxin_4"/>
    <property type="match status" value="1"/>
</dbReference>
<feature type="signal peptide" evidence="1">
    <location>
        <begin position="1"/>
        <end position="18"/>
    </location>
</feature>
<organism evidence="3 4">
    <name type="scientific">Lottia gigantea</name>
    <name type="common">Giant owl limpet</name>
    <dbReference type="NCBI Taxonomy" id="225164"/>
    <lineage>
        <taxon>Eukaryota</taxon>
        <taxon>Metazoa</taxon>
        <taxon>Spiralia</taxon>
        <taxon>Lophotrochozoa</taxon>
        <taxon>Mollusca</taxon>
        <taxon>Gastropoda</taxon>
        <taxon>Patellogastropoda</taxon>
        <taxon>Lottioidea</taxon>
        <taxon>Lottiidae</taxon>
        <taxon>Lottia</taxon>
    </lineage>
</organism>
<protein>
    <recommendedName>
        <fullName evidence="2">Thioredoxin-like fold domain-containing protein</fullName>
    </recommendedName>
</protein>
<proteinExistence type="predicted"/>
<feature type="domain" description="Thioredoxin-like fold" evidence="2">
    <location>
        <begin position="33"/>
        <end position="205"/>
    </location>
</feature>
<reference evidence="3 4" key="1">
    <citation type="journal article" date="2013" name="Nature">
        <title>Insights into bilaterian evolution from three spiralian genomes.</title>
        <authorList>
            <person name="Simakov O."/>
            <person name="Marletaz F."/>
            <person name="Cho S.J."/>
            <person name="Edsinger-Gonzales E."/>
            <person name="Havlak P."/>
            <person name="Hellsten U."/>
            <person name="Kuo D.H."/>
            <person name="Larsson T."/>
            <person name="Lv J."/>
            <person name="Arendt D."/>
            <person name="Savage R."/>
            <person name="Osoegawa K."/>
            <person name="de Jong P."/>
            <person name="Grimwood J."/>
            <person name="Chapman J.A."/>
            <person name="Shapiro H."/>
            <person name="Aerts A."/>
            <person name="Otillar R.P."/>
            <person name="Terry A.Y."/>
            <person name="Boore J.L."/>
            <person name="Grigoriev I.V."/>
            <person name="Lindberg D.R."/>
            <person name="Seaver E.C."/>
            <person name="Weisblat D.A."/>
            <person name="Putnam N.H."/>
            <person name="Rokhsar D.S."/>
        </authorList>
    </citation>
    <scope>NUCLEOTIDE SEQUENCE [LARGE SCALE GENOMIC DNA]</scope>
</reference>
<feature type="chain" id="PRO_5004718719" description="Thioredoxin-like fold domain-containing protein" evidence="1">
    <location>
        <begin position="19"/>
        <end position="227"/>
    </location>
</feature>
<dbReference type="HOGENOM" id="CLU_074689_1_0_1"/>
<evidence type="ECO:0000259" key="2">
    <source>
        <dbReference type="Pfam" id="PF13462"/>
    </source>
</evidence>
<dbReference type="GeneID" id="20229849"/>
<evidence type="ECO:0000256" key="1">
    <source>
        <dbReference type="SAM" id="SignalP"/>
    </source>
</evidence>
<evidence type="ECO:0000313" key="4">
    <source>
        <dbReference type="Proteomes" id="UP000030746"/>
    </source>
</evidence>
<keyword evidence="1" id="KW-0732">Signal</keyword>
<evidence type="ECO:0000313" key="3">
    <source>
        <dbReference type="EMBL" id="ESO97752.1"/>
    </source>
</evidence>
<dbReference type="RefSeq" id="XP_009051602.1">
    <property type="nucleotide sequence ID" value="XM_009053354.1"/>
</dbReference>
<dbReference type="OrthoDB" id="37297at2759"/>
<dbReference type="OMA" id="GVQLESY"/>
<sequence>MDALKLACVACFVCSNLAQVPIPTREVGYVYKQGQANASIHIDAFLDLICPGSKESFPTLKAVAEHYGPSILQFTVHFFPLPYHRNSFYATKGAHAMASLTEGNKTFDWIKLVYDHIDSLVNSATNQFSEDQMKMKLADLAHDLGLMPELFIPLLDNPTIEEDTRVAWKYACSRGVVGTPTFMVNDVVVAGSPTWTLNDWTKLIDSVLKPTELRINHHVKVPFYFIF</sequence>
<dbReference type="AlphaFoldDB" id="V4AKU2"/>
<keyword evidence="4" id="KW-1185">Reference proteome</keyword>
<dbReference type="EMBL" id="KB201304">
    <property type="protein sequence ID" value="ESO97752.1"/>
    <property type="molecule type" value="Genomic_DNA"/>
</dbReference>
<dbReference type="PANTHER" id="PTHR33875">
    <property type="entry name" value="OS09G0542200 PROTEIN"/>
    <property type="match status" value="1"/>
</dbReference>
<dbReference type="Proteomes" id="UP000030746">
    <property type="component" value="Unassembled WGS sequence"/>
</dbReference>
<dbReference type="CTD" id="20229849"/>
<dbReference type="STRING" id="225164.V4AKU2"/>
<accession>V4AKU2</accession>
<dbReference type="InterPro" id="IPR012336">
    <property type="entry name" value="Thioredoxin-like_fold"/>
</dbReference>
<name>V4AKU2_LOTGI</name>
<dbReference type="InterPro" id="IPR036249">
    <property type="entry name" value="Thioredoxin-like_sf"/>
</dbReference>
<gene>
    <name evidence="3" type="ORF">LOTGIDRAFT_104342</name>
</gene>